<gene>
    <name evidence="10" type="ORF">FY036_19620</name>
</gene>
<keyword evidence="4 8" id="KW-0812">Transmembrane</keyword>
<dbReference type="Pfam" id="PF13727">
    <property type="entry name" value="CoA_binding_3"/>
    <property type="match status" value="1"/>
</dbReference>
<dbReference type="EC" id="2.7.8.31" evidence="10"/>
<evidence type="ECO:0000313" key="11">
    <source>
        <dbReference type="Proteomes" id="UP000323258"/>
    </source>
</evidence>
<feature type="transmembrane region" description="Helical" evidence="8">
    <location>
        <begin position="454"/>
        <end position="472"/>
    </location>
</feature>
<comment type="caution">
    <text evidence="10">The sequence shown here is derived from an EMBL/GenBank/DDBJ whole genome shotgun (WGS) entry which is preliminary data.</text>
</comment>
<feature type="domain" description="Bacterial sugar transferase" evidence="9">
    <location>
        <begin position="287"/>
        <end position="468"/>
    </location>
</feature>
<dbReference type="InterPro" id="IPR017475">
    <property type="entry name" value="EPS_sugar_tfrase"/>
</dbReference>
<dbReference type="GO" id="GO:0000271">
    <property type="term" value="P:polysaccharide biosynthetic process"/>
    <property type="evidence" value="ECO:0007669"/>
    <property type="project" value="UniProtKB-KW"/>
</dbReference>
<evidence type="ECO:0000256" key="1">
    <source>
        <dbReference type="ARBA" id="ARBA00004141"/>
    </source>
</evidence>
<sequence>MSGRGGIDLGVDPQSVSTHVTGQVYAALELVTTLCIGMLVGHIYVFSHLDQHDFLQTYIWPSILIVVTFGYLNYRARLYHVDRLSRFLTYSSAAVGNLIGAFVIVALIGLAIGAANEFSRLWFGVWLLASAVSVWTMRAVAASVFTSQAVRGAISRRVAIFGADAPLRRAVQALGMPDSGVRIAGIFGPGENDNSGHGAVRRSGGLAELIAFGQANDLDTVVIALPPSQRRQLGDVLARLSVLPSEIKLLPDIETHAIPFHGVSSLARVQFIDLQQKPISGWGRMLKAIEDYTIAAIATILLAPFLLLVAAAVKLDSPGPVLFRQKRHGLNNRVINVLKFRTMHVQPEGEAFRQATRNDNRVTRVGRVLRRLSIDELPQLLNVLRGEMSIVGPRPHAVEQNAAYSDLLPMYSNRHRVKPGITGWAQVNDFRGPTFTVEAMNKRLEYDLYYIENWSILFDISIIAATPFIGLVHKNAV</sequence>
<comment type="subcellular location">
    <subcellularLocation>
        <location evidence="1">Membrane</location>
        <topology evidence="1">Multi-pass membrane protein</topology>
    </subcellularLocation>
</comment>
<dbReference type="AlphaFoldDB" id="A0A5D4GP71"/>
<dbReference type="Pfam" id="PF02397">
    <property type="entry name" value="Bac_transf"/>
    <property type="match status" value="1"/>
</dbReference>
<dbReference type="PANTHER" id="PTHR30576:SF0">
    <property type="entry name" value="UNDECAPRENYL-PHOSPHATE N-ACETYLGALACTOSAMINYL 1-PHOSPHATE TRANSFERASE-RELATED"/>
    <property type="match status" value="1"/>
</dbReference>
<dbReference type="InterPro" id="IPR017473">
    <property type="entry name" value="Undecaprenyl-P_gluc_Ptfrase"/>
</dbReference>
<dbReference type="EMBL" id="VSZS01000067">
    <property type="protein sequence ID" value="TYR30098.1"/>
    <property type="molecule type" value="Genomic_DNA"/>
</dbReference>
<dbReference type="GO" id="GO:0089702">
    <property type="term" value="F:undecaprenyl-phosphate glucose phosphotransferase activity"/>
    <property type="evidence" value="ECO:0007669"/>
    <property type="project" value="UniProtKB-EC"/>
</dbReference>
<evidence type="ECO:0000256" key="7">
    <source>
        <dbReference type="ARBA" id="ARBA00023169"/>
    </source>
</evidence>
<organism evidence="10 11">
    <name type="scientific">Neoaquamicrobium microcysteis</name>
    <dbReference type="NCBI Taxonomy" id="2682781"/>
    <lineage>
        <taxon>Bacteria</taxon>
        <taxon>Pseudomonadati</taxon>
        <taxon>Pseudomonadota</taxon>
        <taxon>Alphaproteobacteria</taxon>
        <taxon>Hyphomicrobiales</taxon>
        <taxon>Phyllobacteriaceae</taxon>
        <taxon>Neoaquamicrobium</taxon>
    </lineage>
</organism>
<reference evidence="10 11" key="2">
    <citation type="submission" date="2019-09" db="EMBL/GenBank/DDBJ databases">
        <title>Mesorhizobium sp. MaA-C15 isolated from Microcystis aeruginosa.</title>
        <authorList>
            <person name="Jeong S.E."/>
            <person name="Jin H.M."/>
            <person name="Jeon C.O."/>
        </authorList>
    </citation>
    <scope>NUCLEOTIDE SEQUENCE [LARGE SCALE GENOMIC DNA]</scope>
    <source>
        <strain evidence="10 11">MaA-C15</strain>
    </source>
</reference>
<accession>A0A5D4GP71</accession>
<evidence type="ECO:0000256" key="8">
    <source>
        <dbReference type="SAM" id="Phobius"/>
    </source>
</evidence>
<feature type="transmembrane region" description="Helical" evidence="8">
    <location>
        <begin position="95"/>
        <end position="115"/>
    </location>
</feature>
<evidence type="ECO:0000256" key="3">
    <source>
        <dbReference type="ARBA" id="ARBA00022679"/>
    </source>
</evidence>
<evidence type="ECO:0000256" key="2">
    <source>
        <dbReference type="ARBA" id="ARBA00006464"/>
    </source>
</evidence>
<dbReference type="NCBIfam" id="TIGR03023">
    <property type="entry name" value="WcaJ_sugtrans"/>
    <property type="match status" value="1"/>
</dbReference>
<dbReference type="Proteomes" id="UP000323258">
    <property type="component" value="Unassembled WGS sequence"/>
</dbReference>
<comment type="similarity">
    <text evidence="2">Belongs to the bacterial sugar transferase family.</text>
</comment>
<dbReference type="RefSeq" id="WP_148916456.1">
    <property type="nucleotide sequence ID" value="NZ_VSZS01000067.1"/>
</dbReference>
<evidence type="ECO:0000256" key="6">
    <source>
        <dbReference type="ARBA" id="ARBA00023136"/>
    </source>
</evidence>
<feature type="transmembrane region" description="Helical" evidence="8">
    <location>
        <begin position="24"/>
        <end position="46"/>
    </location>
</feature>
<keyword evidence="6 8" id="KW-0472">Membrane</keyword>
<feature type="transmembrane region" description="Helical" evidence="8">
    <location>
        <begin position="121"/>
        <end position="141"/>
    </location>
</feature>
<evidence type="ECO:0000256" key="5">
    <source>
        <dbReference type="ARBA" id="ARBA00022989"/>
    </source>
</evidence>
<dbReference type="PANTHER" id="PTHR30576">
    <property type="entry name" value="COLANIC BIOSYNTHESIS UDP-GLUCOSE LIPID CARRIER TRANSFERASE"/>
    <property type="match status" value="1"/>
</dbReference>
<reference evidence="10 11" key="1">
    <citation type="submission" date="2019-08" db="EMBL/GenBank/DDBJ databases">
        <authorList>
            <person name="Seo Y.L."/>
        </authorList>
    </citation>
    <scope>NUCLEOTIDE SEQUENCE [LARGE SCALE GENOMIC DNA]</scope>
    <source>
        <strain evidence="10 11">MaA-C15</strain>
    </source>
</reference>
<evidence type="ECO:0000259" key="9">
    <source>
        <dbReference type="Pfam" id="PF02397"/>
    </source>
</evidence>
<keyword evidence="3 10" id="KW-0808">Transferase</keyword>
<keyword evidence="7" id="KW-0270">Exopolysaccharide synthesis</keyword>
<evidence type="ECO:0000256" key="4">
    <source>
        <dbReference type="ARBA" id="ARBA00022692"/>
    </source>
</evidence>
<proteinExistence type="inferred from homology"/>
<keyword evidence="5 8" id="KW-1133">Transmembrane helix</keyword>
<feature type="transmembrane region" description="Helical" evidence="8">
    <location>
        <begin position="58"/>
        <end position="74"/>
    </location>
</feature>
<dbReference type="OrthoDB" id="9808602at2"/>
<feature type="transmembrane region" description="Helical" evidence="8">
    <location>
        <begin position="292"/>
        <end position="313"/>
    </location>
</feature>
<dbReference type="InterPro" id="IPR003362">
    <property type="entry name" value="Bact_transf"/>
</dbReference>
<dbReference type="NCBIfam" id="TIGR03025">
    <property type="entry name" value="EPS_sugtrans"/>
    <property type="match status" value="1"/>
</dbReference>
<evidence type="ECO:0000313" key="10">
    <source>
        <dbReference type="EMBL" id="TYR30098.1"/>
    </source>
</evidence>
<name>A0A5D4GP71_9HYPH</name>
<dbReference type="GO" id="GO:0016020">
    <property type="term" value="C:membrane"/>
    <property type="evidence" value="ECO:0007669"/>
    <property type="project" value="UniProtKB-SubCell"/>
</dbReference>
<protein>
    <submittedName>
        <fullName evidence="10">Undecaprenyl-phosphate glucose phosphotransferase</fullName>
        <ecNumber evidence="10">2.7.8.31</ecNumber>
    </submittedName>
</protein>
<keyword evidence="11" id="KW-1185">Reference proteome</keyword>